<dbReference type="GO" id="GO:0004673">
    <property type="term" value="F:protein histidine kinase activity"/>
    <property type="evidence" value="ECO:0007669"/>
    <property type="project" value="UniProtKB-EC"/>
</dbReference>
<evidence type="ECO:0000256" key="4">
    <source>
        <dbReference type="ARBA" id="ARBA00022777"/>
    </source>
</evidence>
<dbReference type="InterPro" id="IPR003594">
    <property type="entry name" value="HATPase_dom"/>
</dbReference>
<sequence>MLKGKIYICIVAVTLHFYSFSQENEGVTRLVDKVENTSGEIEKLYLLDSLSKTIALIKSTDFDFYKKNYAKYVLQYIDLAQTLDSIDLAAFQTSKLTDHYLKVVRRPDSARIIVNTILKDSGKIKKKSNLGNLYASQGFVNFQIADLEKAIIDFRKAEKILSKTKDTLSTSKVIYYTGHTHQRLGDLTNAILRYQQVNDLFVQLRDTTYMAFNKINISYIFSQLSLFDEAMRARKEARSLLTSQKNPNNSALSQISVMDYRDLVKQKKYDDAETSLLKALEFSKKGSSYKSDMFTRAYLSVFYSKYKNQPEIARKYIDTIEQDADFRNGPDGQIVYLDIMAELEMARGRYKEAIPFLKQKREAFLKMNDVQSQLDVEECLYKSYKEINKLSEANAHLEKYMLLKDSLYNIKRSNSVIYYQTLYETEKRENKIAAQKASIEILEAKDEAKKNLMIFGGIGLSLLFLSIYLYRNRIFLMRNKKLQQSFLQELLQTQERVSKRISKDLHDSVGQSLLLIKNRVLKNKDDKTATVVDGVIDEVREISRTLHPFKLEELGLTVTLQSSVEKIDENYDIFISAEIDDIDKVFDQEREINIYRLVQESFNNILKHSNARSAEIIVRNKDQDIEIVIKDNGKGFDVSKEKMAASKIGLKTLAERSKFLKASFNILSEIDKGTTLIFNIPKHA</sequence>
<dbReference type="Proteomes" id="UP000651057">
    <property type="component" value="Unassembled WGS sequence"/>
</dbReference>
<dbReference type="Pfam" id="PF02518">
    <property type="entry name" value="HATPase_c"/>
    <property type="match status" value="1"/>
</dbReference>
<proteinExistence type="predicted"/>
<evidence type="ECO:0000256" key="3">
    <source>
        <dbReference type="ARBA" id="ARBA00022679"/>
    </source>
</evidence>
<feature type="domain" description="Histidine kinase/HSP90-like ATPase" evidence="7">
    <location>
        <begin position="591"/>
        <end position="682"/>
    </location>
</feature>
<dbReference type="EMBL" id="JAERQJ010000004">
    <property type="protein sequence ID" value="MBL0684104.1"/>
    <property type="molecule type" value="Genomic_DNA"/>
</dbReference>
<dbReference type="EC" id="2.7.13.3" evidence="2"/>
<evidence type="ECO:0000256" key="1">
    <source>
        <dbReference type="ARBA" id="ARBA00000085"/>
    </source>
</evidence>
<protein>
    <recommendedName>
        <fullName evidence="2">histidine kinase</fullName>
        <ecNumber evidence="2">2.7.13.3</ecNumber>
    </recommendedName>
</protein>
<keyword evidence="5" id="KW-0902">Two-component regulatory system</keyword>
<dbReference type="GO" id="GO:0000160">
    <property type="term" value="P:phosphorelay signal transduction system"/>
    <property type="evidence" value="ECO:0007669"/>
    <property type="project" value="UniProtKB-KW"/>
</dbReference>
<evidence type="ECO:0000256" key="5">
    <source>
        <dbReference type="ARBA" id="ARBA00023012"/>
    </source>
</evidence>
<accession>A0A936ZR44</accession>
<dbReference type="PANTHER" id="PTHR24421:SF10">
    <property type="entry name" value="NITRATE_NITRITE SENSOR PROTEIN NARQ"/>
    <property type="match status" value="1"/>
</dbReference>
<comment type="caution">
    <text evidence="8">The sequence shown here is derived from an EMBL/GenBank/DDBJ whole genome shotgun (WGS) entry which is preliminary data.</text>
</comment>
<dbReference type="Gene3D" id="1.25.40.10">
    <property type="entry name" value="Tetratricopeptide repeat domain"/>
    <property type="match status" value="1"/>
</dbReference>
<evidence type="ECO:0000313" key="8">
    <source>
        <dbReference type="EMBL" id="MBL0684104.1"/>
    </source>
</evidence>
<name>A0A936ZR44_9FLAO</name>
<dbReference type="InterPro" id="IPR011990">
    <property type="entry name" value="TPR-like_helical_dom_sf"/>
</dbReference>
<dbReference type="SUPFAM" id="SSF48452">
    <property type="entry name" value="TPR-like"/>
    <property type="match status" value="2"/>
</dbReference>
<organism evidence="8 9">
    <name type="scientific">Aquimarina mytili</name>
    <dbReference type="NCBI Taxonomy" id="874423"/>
    <lineage>
        <taxon>Bacteria</taxon>
        <taxon>Pseudomonadati</taxon>
        <taxon>Bacteroidota</taxon>
        <taxon>Flavobacteriia</taxon>
        <taxon>Flavobacteriales</taxon>
        <taxon>Flavobacteriaceae</taxon>
        <taxon>Aquimarina</taxon>
    </lineage>
</organism>
<keyword evidence="6" id="KW-0472">Membrane</keyword>
<gene>
    <name evidence="8" type="ORF">JJQ60_11290</name>
</gene>
<evidence type="ECO:0000313" key="9">
    <source>
        <dbReference type="Proteomes" id="UP000651057"/>
    </source>
</evidence>
<dbReference type="InterPro" id="IPR050482">
    <property type="entry name" value="Sensor_HK_TwoCompSys"/>
</dbReference>
<evidence type="ECO:0000259" key="7">
    <source>
        <dbReference type="Pfam" id="PF02518"/>
    </source>
</evidence>
<dbReference type="Gene3D" id="3.30.565.10">
    <property type="entry name" value="Histidine kinase-like ATPase, C-terminal domain"/>
    <property type="match status" value="1"/>
</dbReference>
<dbReference type="AlphaFoldDB" id="A0A936ZR44"/>
<dbReference type="InterPro" id="IPR036890">
    <property type="entry name" value="HATPase_C_sf"/>
</dbReference>
<evidence type="ECO:0000256" key="2">
    <source>
        <dbReference type="ARBA" id="ARBA00012438"/>
    </source>
</evidence>
<keyword evidence="9" id="KW-1185">Reference proteome</keyword>
<keyword evidence="6" id="KW-1133">Transmembrane helix</keyword>
<keyword evidence="3" id="KW-0808">Transferase</keyword>
<dbReference type="SUPFAM" id="SSF55874">
    <property type="entry name" value="ATPase domain of HSP90 chaperone/DNA topoisomerase II/histidine kinase"/>
    <property type="match status" value="1"/>
</dbReference>
<dbReference type="PANTHER" id="PTHR24421">
    <property type="entry name" value="NITRATE/NITRITE SENSOR PROTEIN NARX-RELATED"/>
    <property type="match status" value="1"/>
</dbReference>
<feature type="transmembrane region" description="Helical" evidence="6">
    <location>
        <begin position="452"/>
        <end position="470"/>
    </location>
</feature>
<reference evidence="8" key="1">
    <citation type="submission" date="2021-01" db="EMBL/GenBank/DDBJ databases">
        <authorList>
            <person name="Zhong Y.L."/>
        </authorList>
    </citation>
    <scope>NUCLEOTIDE SEQUENCE</scope>
    <source>
        <strain evidence="8">KCTC 23302</strain>
    </source>
</reference>
<dbReference type="CDD" id="cd16917">
    <property type="entry name" value="HATPase_UhpB-NarQ-NarX-like"/>
    <property type="match status" value="1"/>
</dbReference>
<evidence type="ECO:0000256" key="6">
    <source>
        <dbReference type="SAM" id="Phobius"/>
    </source>
</evidence>
<dbReference type="Gene3D" id="1.20.5.1930">
    <property type="match status" value="1"/>
</dbReference>
<keyword evidence="4 8" id="KW-0418">Kinase</keyword>
<comment type="catalytic activity">
    <reaction evidence="1">
        <text>ATP + protein L-histidine = ADP + protein N-phospho-L-histidine.</text>
        <dbReference type="EC" id="2.7.13.3"/>
    </reaction>
</comment>
<keyword evidence="6" id="KW-0812">Transmembrane</keyword>
<dbReference type="RefSeq" id="WP_201919770.1">
    <property type="nucleotide sequence ID" value="NZ_BAABAX010000003.1"/>
</dbReference>